<dbReference type="InterPro" id="IPR012910">
    <property type="entry name" value="Plug_dom"/>
</dbReference>
<accession>A0ABV7UWM4</accession>
<dbReference type="InterPro" id="IPR000531">
    <property type="entry name" value="Beta-barrel_TonB"/>
</dbReference>
<keyword evidence="14" id="KW-0675">Receptor</keyword>
<dbReference type="Pfam" id="PF00593">
    <property type="entry name" value="TonB_dep_Rec_b-barrel"/>
    <property type="match status" value="1"/>
</dbReference>
<name>A0ABV7UWM4_9GAMM</name>
<evidence type="ECO:0000256" key="9">
    <source>
        <dbReference type="RuleBase" id="RU003357"/>
    </source>
</evidence>
<evidence type="ECO:0000256" key="10">
    <source>
        <dbReference type="SAM" id="MobiDB-lite"/>
    </source>
</evidence>
<feature type="domain" description="TonB-dependent receptor plug" evidence="13">
    <location>
        <begin position="71"/>
        <end position="191"/>
    </location>
</feature>
<evidence type="ECO:0000256" key="3">
    <source>
        <dbReference type="ARBA" id="ARBA00022452"/>
    </source>
</evidence>
<keyword evidence="15" id="KW-1185">Reference proteome</keyword>
<dbReference type="InterPro" id="IPR037066">
    <property type="entry name" value="Plug_dom_sf"/>
</dbReference>
<keyword evidence="5 9" id="KW-0798">TonB box</keyword>
<dbReference type="RefSeq" id="WP_386712551.1">
    <property type="nucleotide sequence ID" value="NZ_JBHRYF010000014.1"/>
</dbReference>
<feature type="domain" description="TonB-dependent receptor-like beta-barrel" evidence="12">
    <location>
        <begin position="293"/>
        <end position="790"/>
    </location>
</feature>
<dbReference type="Pfam" id="PF07715">
    <property type="entry name" value="Plug"/>
    <property type="match status" value="1"/>
</dbReference>
<keyword evidence="4 8" id="KW-0812">Transmembrane</keyword>
<keyword evidence="6 8" id="KW-0472">Membrane</keyword>
<keyword evidence="11" id="KW-0732">Signal</keyword>
<dbReference type="PANTHER" id="PTHR47234:SF3">
    <property type="entry name" value="SECRETIN_TONB SHORT N-TERMINAL DOMAIN-CONTAINING PROTEIN"/>
    <property type="match status" value="1"/>
</dbReference>
<keyword evidence="3 8" id="KW-1134">Transmembrane beta strand</keyword>
<reference evidence="15" key="1">
    <citation type="journal article" date="2019" name="Int. J. Syst. Evol. Microbiol.">
        <title>The Global Catalogue of Microorganisms (GCM) 10K type strain sequencing project: providing services to taxonomists for standard genome sequencing and annotation.</title>
        <authorList>
            <consortium name="The Broad Institute Genomics Platform"/>
            <consortium name="The Broad Institute Genome Sequencing Center for Infectious Disease"/>
            <person name="Wu L."/>
            <person name="Ma J."/>
        </authorList>
    </citation>
    <scope>NUCLEOTIDE SEQUENCE [LARGE SCALE GENOMIC DNA]</scope>
    <source>
        <strain evidence="15">KCTC 42211</strain>
    </source>
</reference>
<dbReference type="Gene3D" id="2.40.170.20">
    <property type="entry name" value="TonB-dependent receptor, beta-barrel domain"/>
    <property type="match status" value="1"/>
</dbReference>
<evidence type="ECO:0000256" key="11">
    <source>
        <dbReference type="SAM" id="SignalP"/>
    </source>
</evidence>
<proteinExistence type="inferred from homology"/>
<comment type="subcellular location">
    <subcellularLocation>
        <location evidence="1 8">Cell outer membrane</location>
        <topology evidence="1 8">Multi-pass membrane protein</topology>
    </subcellularLocation>
</comment>
<gene>
    <name evidence="14" type="ORF">ACFOM9_14810</name>
</gene>
<sequence length="831" mass="89336">MNKRPGRNVPTLLATAVLLALTNLAAAAQEASPPPPSDATATTAAERPGGATTNLDKVVVTGTRAGNRTVSESLTPIDVISVEALMQTGTIDLAQALERAIPSLNFPFAPASDTFAFQRPFEMRGLSPDQVLVLVDGKRWHPGALVLSLGQIGQGSQGIDLNTIPMSAIDHIEVLRDGASAQYGSDALAGVVNIILKKGAEGGDVQVGGGQYSAGDGEQWQAAGNLGVALGGDKGWLRVTAESSNQNPSNRAGVDRRPGVSHLGVKFHYGTVKFRSDNLFLNSQYDITPGVQLYAYGHFGKRVGEPRGFYRYGTNTPYPRHPLIDMVYPDGFLPREHGESTDRSLVAGLRGEVNGWYWDLSGNYGNNRVSYSTLDSTNFAMLNDFGSSPTDFHDGILSASQQTVDLDISREIGADSLAHPLTLSFGAQYLRQAYEVRSGDPASYYVGMSGVPGGAQGFAGWGPQDEISVDRHNIAEYVQLEGNLTDRFGFSAAARHEDYSDFGTANSVALSGRFDFTDSFALRGSASTGFRAPGLGQQHYSETTSAAVGPGNSLGLPPGIYLRGLVPVDNPIARLLGSEPLEAEKARNYTFGAVWNPTDRLSFSADVYQITVRDRIALSSSLSLSTPEVIAYLAENGITNLQYRGLAYFTNAGTVKTQGIDLVSSYRMPVGDNGSLSSTLSYGYHKNEVTDVKPNPAVLDSLGLIFQRLNRSAIKGLLADTAPRSKLIVNETYTSGNWAFNATATRYGRITSYGSTSYLDDTVYPGKWLLDVAASYHRDRWTFTLGSDNVLNTYPKRAPLDDDQNGAFPYSSSSPFGFQGAYVYGKVRYSW</sequence>
<evidence type="ECO:0000259" key="13">
    <source>
        <dbReference type="Pfam" id="PF07715"/>
    </source>
</evidence>
<dbReference type="PANTHER" id="PTHR47234">
    <property type="match status" value="1"/>
</dbReference>
<evidence type="ECO:0000313" key="15">
    <source>
        <dbReference type="Proteomes" id="UP001595724"/>
    </source>
</evidence>
<evidence type="ECO:0000256" key="7">
    <source>
        <dbReference type="ARBA" id="ARBA00023237"/>
    </source>
</evidence>
<dbReference type="CDD" id="cd01347">
    <property type="entry name" value="ligand_gated_channel"/>
    <property type="match status" value="1"/>
</dbReference>
<dbReference type="Proteomes" id="UP001595724">
    <property type="component" value="Unassembled WGS sequence"/>
</dbReference>
<organism evidence="14 15">
    <name type="scientific">Luteimonas notoginsengisoli</name>
    <dbReference type="NCBI Taxonomy" id="1578200"/>
    <lineage>
        <taxon>Bacteria</taxon>
        <taxon>Pseudomonadati</taxon>
        <taxon>Pseudomonadota</taxon>
        <taxon>Gammaproteobacteria</taxon>
        <taxon>Lysobacterales</taxon>
        <taxon>Lysobacteraceae</taxon>
        <taxon>Luteimonas</taxon>
    </lineage>
</organism>
<dbReference type="PROSITE" id="PS52016">
    <property type="entry name" value="TONB_DEPENDENT_REC_3"/>
    <property type="match status" value="1"/>
</dbReference>
<dbReference type="EMBL" id="JBHRYF010000014">
    <property type="protein sequence ID" value="MFC3661331.1"/>
    <property type="molecule type" value="Genomic_DNA"/>
</dbReference>
<feature type="region of interest" description="Disordered" evidence="10">
    <location>
        <begin position="28"/>
        <end position="52"/>
    </location>
</feature>
<dbReference type="InterPro" id="IPR036942">
    <property type="entry name" value="Beta-barrel_TonB_sf"/>
</dbReference>
<dbReference type="SUPFAM" id="SSF56935">
    <property type="entry name" value="Porins"/>
    <property type="match status" value="1"/>
</dbReference>
<evidence type="ECO:0000256" key="1">
    <source>
        <dbReference type="ARBA" id="ARBA00004571"/>
    </source>
</evidence>
<comment type="caution">
    <text evidence="14">The sequence shown here is derived from an EMBL/GenBank/DDBJ whole genome shotgun (WGS) entry which is preliminary data.</text>
</comment>
<feature type="signal peptide" evidence="11">
    <location>
        <begin position="1"/>
        <end position="27"/>
    </location>
</feature>
<evidence type="ECO:0000256" key="6">
    <source>
        <dbReference type="ARBA" id="ARBA00023136"/>
    </source>
</evidence>
<feature type="chain" id="PRO_5046634311" evidence="11">
    <location>
        <begin position="28"/>
        <end position="831"/>
    </location>
</feature>
<protein>
    <submittedName>
        <fullName evidence="14">TonB-dependent receptor plug domain-containing protein</fullName>
    </submittedName>
</protein>
<keyword evidence="7 8" id="KW-0998">Cell outer membrane</keyword>
<evidence type="ECO:0000256" key="2">
    <source>
        <dbReference type="ARBA" id="ARBA00022448"/>
    </source>
</evidence>
<keyword evidence="2 8" id="KW-0813">Transport</keyword>
<evidence type="ECO:0000313" key="14">
    <source>
        <dbReference type="EMBL" id="MFC3661331.1"/>
    </source>
</evidence>
<evidence type="ECO:0000256" key="5">
    <source>
        <dbReference type="ARBA" id="ARBA00023077"/>
    </source>
</evidence>
<evidence type="ECO:0000256" key="4">
    <source>
        <dbReference type="ARBA" id="ARBA00022692"/>
    </source>
</evidence>
<evidence type="ECO:0000256" key="8">
    <source>
        <dbReference type="PROSITE-ProRule" id="PRU01360"/>
    </source>
</evidence>
<comment type="similarity">
    <text evidence="8 9">Belongs to the TonB-dependent receptor family.</text>
</comment>
<dbReference type="InterPro" id="IPR039426">
    <property type="entry name" value="TonB-dep_rcpt-like"/>
</dbReference>
<evidence type="ECO:0000259" key="12">
    <source>
        <dbReference type="Pfam" id="PF00593"/>
    </source>
</evidence>
<dbReference type="Gene3D" id="2.170.130.10">
    <property type="entry name" value="TonB-dependent receptor, plug domain"/>
    <property type="match status" value="1"/>
</dbReference>